<dbReference type="SUPFAM" id="SSF53335">
    <property type="entry name" value="S-adenosyl-L-methionine-dependent methyltransferases"/>
    <property type="match status" value="1"/>
</dbReference>
<gene>
    <name evidence="2" type="ORF">BU14_0254s0014</name>
</gene>
<dbReference type="Proteomes" id="UP000218209">
    <property type="component" value="Unassembled WGS sequence"/>
</dbReference>
<dbReference type="AlphaFoldDB" id="A0A1X6P2P8"/>
<dbReference type="Gene3D" id="3.40.50.150">
    <property type="entry name" value="Vaccinia Virus protein VP39"/>
    <property type="match status" value="1"/>
</dbReference>
<protein>
    <recommendedName>
        <fullName evidence="1">Methyltransferase FkbM domain-containing protein</fullName>
    </recommendedName>
</protein>
<dbReference type="OrthoDB" id="530233at2759"/>
<evidence type="ECO:0000313" key="2">
    <source>
        <dbReference type="EMBL" id="OSX75134.1"/>
    </source>
</evidence>
<proteinExistence type="predicted"/>
<reference evidence="2 3" key="1">
    <citation type="submission" date="2017-03" db="EMBL/GenBank/DDBJ databases">
        <title>WGS assembly of Porphyra umbilicalis.</title>
        <authorList>
            <person name="Brawley S.H."/>
            <person name="Blouin N.A."/>
            <person name="Ficko-Blean E."/>
            <person name="Wheeler G.L."/>
            <person name="Lohr M."/>
            <person name="Goodson H.V."/>
            <person name="Jenkins J.W."/>
            <person name="Blaby-Haas C.E."/>
            <person name="Helliwell K.E."/>
            <person name="Chan C."/>
            <person name="Marriage T."/>
            <person name="Bhattacharya D."/>
            <person name="Klein A.S."/>
            <person name="Badis Y."/>
            <person name="Brodie J."/>
            <person name="Cao Y."/>
            <person name="Collen J."/>
            <person name="Dittami S.M."/>
            <person name="Gachon C.M."/>
            <person name="Green B.R."/>
            <person name="Karpowicz S."/>
            <person name="Kim J.W."/>
            <person name="Kudahl U."/>
            <person name="Lin S."/>
            <person name="Michel G."/>
            <person name="Mittag M."/>
            <person name="Olson B.J."/>
            <person name="Pangilinan J."/>
            <person name="Peng Y."/>
            <person name="Qiu H."/>
            <person name="Shu S."/>
            <person name="Singer J.T."/>
            <person name="Smith A.G."/>
            <person name="Sprecher B.N."/>
            <person name="Wagner V."/>
            <person name="Wang W."/>
            <person name="Wang Z.-Y."/>
            <person name="Yan J."/>
            <person name="Yarish C."/>
            <person name="Zoeuner-Riek S."/>
            <person name="Zhuang Y."/>
            <person name="Zou Y."/>
            <person name="Lindquist E.A."/>
            <person name="Grimwood J."/>
            <person name="Barry K."/>
            <person name="Rokhsar D.S."/>
            <person name="Schmutz J."/>
            <person name="Stiller J.W."/>
            <person name="Grossman A.R."/>
            <person name="Prochnik S.E."/>
        </authorList>
    </citation>
    <scope>NUCLEOTIDE SEQUENCE [LARGE SCALE GENOMIC DNA]</scope>
    <source>
        <strain evidence="2">4086291</strain>
    </source>
</reference>
<organism evidence="2 3">
    <name type="scientific">Porphyra umbilicalis</name>
    <name type="common">Purple laver</name>
    <name type="synonym">Red alga</name>
    <dbReference type="NCBI Taxonomy" id="2786"/>
    <lineage>
        <taxon>Eukaryota</taxon>
        <taxon>Rhodophyta</taxon>
        <taxon>Bangiophyceae</taxon>
        <taxon>Bangiales</taxon>
        <taxon>Bangiaceae</taxon>
        <taxon>Porphyra</taxon>
    </lineage>
</organism>
<sequence length="282" mass="30124">MVVDVGANRGQSVEEWADLFPGGHLLLLEGNPSTADVLDGVVATRRQRLAAAAAEAAVGAGPEAAGGPAAAATIQVVRALVGNATRRVKFRSSVGGRSSELSGIFPDSTPESDTDKFAYTTIPMDTLDNVLRRATQTLPPALRVPPVAGTPRRRTYPVDLLKVDTEGWDVVALSGAPATLAATRMVLWECHIKMAVASGPRTTHAQAAALLDAFGFESYKLGRDALLRFDGDWYDRRLDVGPYMGWHNCLAVRRDEPLRRRLLSKLNGIQACAAPWGLTASV</sequence>
<name>A0A1X6P2P8_PORUM</name>
<dbReference type="InterPro" id="IPR029063">
    <property type="entry name" value="SAM-dependent_MTases_sf"/>
</dbReference>
<keyword evidence="3" id="KW-1185">Reference proteome</keyword>
<accession>A0A1X6P2P8</accession>
<dbReference type="PANTHER" id="PTHR34203">
    <property type="entry name" value="METHYLTRANSFERASE, FKBM FAMILY PROTEIN"/>
    <property type="match status" value="1"/>
</dbReference>
<dbReference type="InterPro" id="IPR006342">
    <property type="entry name" value="FkbM_mtfrase"/>
</dbReference>
<evidence type="ECO:0000259" key="1">
    <source>
        <dbReference type="Pfam" id="PF05050"/>
    </source>
</evidence>
<feature type="domain" description="Methyltransferase FkbM" evidence="1">
    <location>
        <begin position="4"/>
        <end position="216"/>
    </location>
</feature>
<dbReference type="InterPro" id="IPR052514">
    <property type="entry name" value="SAM-dependent_MTase"/>
</dbReference>
<dbReference type="PANTHER" id="PTHR34203:SF13">
    <property type="entry name" value="EXPRESSED PROTEIN"/>
    <property type="match status" value="1"/>
</dbReference>
<dbReference type="EMBL" id="KV918917">
    <property type="protein sequence ID" value="OSX75134.1"/>
    <property type="molecule type" value="Genomic_DNA"/>
</dbReference>
<evidence type="ECO:0000313" key="3">
    <source>
        <dbReference type="Proteomes" id="UP000218209"/>
    </source>
</evidence>
<dbReference type="Pfam" id="PF05050">
    <property type="entry name" value="Methyltransf_21"/>
    <property type="match status" value="1"/>
</dbReference>